<dbReference type="EMBL" id="JANAWD010000134">
    <property type="protein sequence ID" value="KAJ3486035.1"/>
    <property type="molecule type" value="Genomic_DNA"/>
</dbReference>
<sequence length="249" mass="28496">MEMASYSLQENYLSIPHGPKFATSYILQRPGLSAHKSPDTINEDPNLSMVRLSRSENLYPISWKYAAFHSSVRDVQSKMKEAFGRGTTNFLNSQYALDMAMRLHEKVPGIVDESLFRALRNCSPNRFDFMVDASPNRFSIYIEGTDGQSKAEDAELDAYWKKVLSGGVHEEVEIRRKEEYPNRWDNKVLRGSCKERIDFMVAHDANSRYVKLSREISVPKSKYYILGQSSVDGDRTCLGRITKTEDARS</sequence>
<reference evidence="1" key="1">
    <citation type="submission" date="2022-07" db="EMBL/GenBank/DDBJ databases">
        <title>Genome Sequence of Physisporinus lineatus.</title>
        <authorList>
            <person name="Buettner E."/>
        </authorList>
    </citation>
    <scope>NUCLEOTIDE SEQUENCE</scope>
    <source>
        <strain evidence="1">VT162</strain>
    </source>
</reference>
<evidence type="ECO:0000313" key="1">
    <source>
        <dbReference type="EMBL" id="KAJ3486035.1"/>
    </source>
</evidence>
<name>A0AAD5V4Q9_9APHY</name>
<dbReference type="Proteomes" id="UP001212997">
    <property type="component" value="Unassembled WGS sequence"/>
</dbReference>
<organism evidence="1 2">
    <name type="scientific">Meripilus lineatus</name>
    <dbReference type="NCBI Taxonomy" id="2056292"/>
    <lineage>
        <taxon>Eukaryota</taxon>
        <taxon>Fungi</taxon>
        <taxon>Dikarya</taxon>
        <taxon>Basidiomycota</taxon>
        <taxon>Agaricomycotina</taxon>
        <taxon>Agaricomycetes</taxon>
        <taxon>Polyporales</taxon>
        <taxon>Meripilaceae</taxon>
        <taxon>Meripilus</taxon>
    </lineage>
</organism>
<proteinExistence type="predicted"/>
<dbReference type="AlphaFoldDB" id="A0AAD5V4Q9"/>
<evidence type="ECO:0000313" key="2">
    <source>
        <dbReference type="Proteomes" id="UP001212997"/>
    </source>
</evidence>
<gene>
    <name evidence="1" type="ORF">NLI96_g4536</name>
</gene>
<protein>
    <submittedName>
        <fullName evidence="1">Uncharacterized protein</fullName>
    </submittedName>
</protein>
<comment type="caution">
    <text evidence="1">The sequence shown here is derived from an EMBL/GenBank/DDBJ whole genome shotgun (WGS) entry which is preliminary data.</text>
</comment>
<accession>A0AAD5V4Q9</accession>
<keyword evidence="2" id="KW-1185">Reference proteome</keyword>